<reference evidence="3 4" key="1">
    <citation type="journal article" date="2019" name="J. Ind. Microbiol. Biotechnol.">
        <title>The complete genomic sequence of Streptomyces spectabilis NRRL-2792 and identification of secondary metabolite biosynthetic gene clusters.</title>
        <authorList>
            <person name="Sinha A."/>
            <person name="Phillips-Salemka S."/>
            <person name="Niraula T.A."/>
            <person name="Short K.A."/>
            <person name="Niraula N.P."/>
        </authorList>
    </citation>
    <scope>NUCLEOTIDE SEQUENCE [LARGE SCALE GENOMIC DNA]</scope>
    <source>
        <strain evidence="3 4">NRRL 2792</strain>
    </source>
</reference>
<accession>A0A516RD84</accession>
<dbReference type="PROSITE" id="PS51257">
    <property type="entry name" value="PROKAR_LIPOPROTEIN"/>
    <property type="match status" value="1"/>
</dbReference>
<evidence type="ECO:0000256" key="2">
    <source>
        <dbReference type="SAM" id="SignalP"/>
    </source>
</evidence>
<evidence type="ECO:0000313" key="4">
    <source>
        <dbReference type="Proteomes" id="UP000316806"/>
    </source>
</evidence>
<dbReference type="Proteomes" id="UP000316806">
    <property type="component" value="Chromosome"/>
</dbReference>
<protein>
    <recommendedName>
        <fullName evidence="5">Lipoprotein</fullName>
    </recommendedName>
</protein>
<evidence type="ECO:0000256" key="1">
    <source>
        <dbReference type="SAM" id="MobiDB-lite"/>
    </source>
</evidence>
<gene>
    <name evidence="3" type="ORF">FH965_26210</name>
</gene>
<dbReference type="AlphaFoldDB" id="A0A516RD84"/>
<dbReference type="EMBL" id="CP040916">
    <property type="protein sequence ID" value="QDQ13620.1"/>
    <property type="molecule type" value="Genomic_DNA"/>
</dbReference>
<evidence type="ECO:0008006" key="5">
    <source>
        <dbReference type="Google" id="ProtNLM"/>
    </source>
</evidence>
<feature type="region of interest" description="Disordered" evidence="1">
    <location>
        <begin position="27"/>
        <end position="46"/>
    </location>
</feature>
<keyword evidence="2" id="KW-0732">Signal</keyword>
<organism evidence="3 4">
    <name type="scientific">Streptomyces spectabilis</name>
    <dbReference type="NCBI Taxonomy" id="68270"/>
    <lineage>
        <taxon>Bacteria</taxon>
        <taxon>Bacillati</taxon>
        <taxon>Actinomycetota</taxon>
        <taxon>Actinomycetes</taxon>
        <taxon>Kitasatosporales</taxon>
        <taxon>Streptomycetaceae</taxon>
        <taxon>Streptomyces</taxon>
    </lineage>
</organism>
<feature type="chain" id="PRO_5039509015" description="Lipoprotein" evidence="2">
    <location>
        <begin position="22"/>
        <end position="323"/>
    </location>
</feature>
<evidence type="ECO:0000313" key="3">
    <source>
        <dbReference type="EMBL" id="QDQ13620.1"/>
    </source>
</evidence>
<feature type="signal peptide" evidence="2">
    <location>
        <begin position="1"/>
        <end position="21"/>
    </location>
</feature>
<dbReference type="RefSeq" id="WP_144320873.1">
    <property type="nucleotide sequence ID" value="NZ_CP040916.1"/>
</dbReference>
<sequence length="323" mass="35896">MKVTWGKRWTAAVVVAVVALAGCGAGGGGSAGGARPSGVPEVDTEHDLPELPLDRYEFSRRDYDRQEAATLSLTQACMKSYGFADFPLHWREHDTTMSNVAVATMISTTLTGTLDLDQARRVGYGVDGDALKEYRERRSSKGRLVTRDESEVLRGVDKALHGSSKVNGREVPDGGCSQRGARQLWADVKDEPRMNGYVTKRRAVLDKAVATDRRMRRALDEWADCVEDKGFKRYASPEAAFRDKAWRRGGDGRTARTGRERDTAVADIACKREHNTVGVWWAVAAEKQRYDISRHQASYDAVRADLERVRAVVRRALTQRPPA</sequence>
<name>A0A516RD84_STRST</name>
<proteinExistence type="predicted"/>